<dbReference type="EMBL" id="KV440979">
    <property type="protein sequence ID" value="OAD74446.1"/>
    <property type="molecule type" value="Genomic_DNA"/>
</dbReference>
<keyword evidence="2" id="KW-1185">Reference proteome</keyword>
<evidence type="ECO:0000313" key="1">
    <source>
        <dbReference type="EMBL" id="OAD74446.1"/>
    </source>
</evidence>
<sequence>MDIKKILKPTLGDINTFMPSTLVHSIFNGDCVIWSDESKFMLFDNGGKTRIGKYPKGSYFNSHELSKLDTAIRVERSNILAEIFKTHCMSIPNCIHEMKRVHGGHELLSERRSTKLRRLQWSLDNFKVKAGTKRLEIIEE</sequence>
<organism evidence="1 2">
    <name type="scientific">Phycomyces blakesleeanus (strain ATCC 8743b / DSM 1359 / FGSC 10004 / NBRC 33097 / NRRL 1555)</name>
    <dbReference type="NCBI Taxonomy" id="763407"/>
    <lineage>
        <taxon>Eukaryota</taxon>
        <taxon>Fungi</taxon>
        <taxon>Fungi incertae sedis</taxon>
        <taxon>Mucoromycota</taxon>
        <taxon>Mucoromycotina</taxon>
        <taxon>Mucoromycetes</taxon>
        <taxon>Mucorales</taxon>
        <taxon>Phycomycetaceae</taxon>
        <taxon>Phycomyces</taxon>
    </lineage>
</organism>
<dbReference type="RefSeq" id="XP_018292486.1">
    <property type="nucleotide sequence ID" value="XM_018441826.1"/>
</dbReference>
<accession>A0A162PVJ0</accession>
<gene>
    <name evidence="1" type="ORF">PHYBLDRAFT_67628</name>
</gene>
<evidence type="ECO:0000313" key="2">
    <source>
        <dbReference type="Proteomes" id="UP000077315"/>
    </source>
</evidence>
<dbReference type="InParanoid" id="A0A162PVJ0"/>
<name>A0A162PVJ0_PHYB8</name>
<dbReference type="Proteomes" id="UP000077315">
    <property type="component" value="Unassembled WGS sequence"/>
</dbReference>
<protein>
    <submittedName>
        <fullName evidence="1">Uncharacterized protein</fullName>
    </submittedName>
</protein>
<dbReference type="VEuPathDB" id="FungiDB:PHYBLDRAFT_67628"/>
<proteinExistence type="predicted"/>
<reference evidence="2" key="1">
    <citation type="submission" date="2015-06" db="EMBL/GenBank/DDBJ databases">
        <title>Expansion of signal transduction pathways in fungi by whole-genome duplication.</title>
        <authorList>
            <consortium name="DOE Joint Genome Institute"/>
            <person name="Corrochano L.M."/>
            <person name="Kuo A."/>
            <person name="Marcet-Houben M."/>
            <person name="Polaino S."/>
            <person name="Salamov A."/>
            <person name="Villalobos J.M."/>
            <person name="Alvarez M.I."/>
            <person name="Avalos J."/>
            <person name="Benito E.P."/>
            <person name="Benoit I."/>
            <person name="Burger G."/>
            <person name="Camino L.P."/>
            <person name="Canovas D."/>
            <person name="Cerda-Olmedo E."/>
            <person name="Cheng J.-F."/>
            <person name="Dominguez A."/>
            <person name="Elias M."/>
            <person name="Eslava A.P."/>
            <person name="Glaser F."/>
            <person name="Grimwood J."/>
            <person name="Gutierrez G."/>
            <person name="Heitman J."/>
            <person name="Henrissat B."/>
            <person name="Iturriaga E.A."/>
            <person name="Lang B.F."/>
            <person name="Lavin J.L."/>
            <person name="Lee S."/>
            <person name="Li W."/>
            <person name="Lindquist E."/>
            <person name="Lopez-Garcia S."/>
            <person name="Luque E.M."/>
            <person name="Marcos A.T."/>
            <person name="Martin J."/>
            <person name="McCluskey K."/>
            <person name="Medina H.R."/>
            <person name="Miralles-Duran A."/>
            <person name="Miyazaki A."/>
            <person name="Munoz-Torres E."/>
            <person name="Oguiza J.A."/>
            <person name="Ohm R."/>
            <person name="Olmedo M."/>
            <person name="Orejas M."/>
            <person name="Ortiz-Castellanos L."/>
            <person name="Pisabarro A.G."/>
            <person name="Rodriguez-Romero J."/>
            <person name="Ruiz-Herrera J."/>
            <person name="Ruiz-Vazquez R."/>
            <person name="Sanz C."/>
            <person name="Schackwitz W."/>
            <person name="Schmutz J."/>
            <person name="Shahriari M."/>
            <person name="Shelest E."/>
            <person name="Silva-Franco F."/>
            <person name="Soanes D."/>
            <person name="Syed K."/>
            <person name="Tagua V.G."/>
            <person name="Talbot N.J."/>
            <person name="Thon M."/>
            <person name="De vries R.P."/>
            <person name="Wiebenga A."/>
            <person name="Yadav J.S."/>
            <person name="Braun E.L."/>
            <person name="Baker S."/>
            <person name="Garre V."/>
            <person name="Horwitz B."/>
            <person name="Torres-Martinez S."/>
            <person name="Idnurm A."/>
            <person name="Herrera-Estrella A."/>
            <person name="Gabaldon T."/>
            <person name="Grigoriev I.V."/>
        </authorList>
    </citation>
    <scope>NUCLEOTIDE SEQUENCE [LARGE SCALE GENOMIC DNA]</scope>
    <source>
        <strain evidence="2">NRRL 1555(-)</strain>
    </source>
</reference>
<dbReference type="GeneID" id="29002732"/>
<dbReference type="AlphaFoldDB" id="A0A162PVJ0"/>